<protein>
    <recommendedName>
        <fullName evidence="4">Secreted protein</fullName>
    </recommendedName>
</protein>
<sequence length="195" mass="21203">MIYAVAIFSLSVAASTATATSYQWQCLPGINTPVRRIPDGDVECAASKGRVCMWQTSAEACDQLLGNPVFNPAQPLSCGNNHKDVYGYTGYTQADHWCSRAAKMMPESPGWQCIPGVLVPLRVNHDGDVECMADNRHDCYWQGSLSDCQRLADNAPSGLIPLVCGNVHNFEYGITGYDTTGHWCQGGSSFFGLKK</sequence>
<dbReference type="Proteomes" id="UP001146120">
    <property type="component" value="Unassembled WGS sequence"/>
</dbReference>
<dbReference type="AlphaFoldDB" id="A0AAV2YTM9"/>
<feature type="chain" id="PRO_5043461210" description="Secreted protein" evidence="1">
    <location>
        <begin position="20"/>
        <end position="195"/>
    </location>
</feature>
<evidence type="ECO:0008006" key="4">
    <source>
        <dbReference type="Google" id="ProtNLM"/>
    </source>
</evidence>
<comment type="caution">
    <text evidence="2">The sequence shown here is derived from an EMBL/GenBank/DDBJ whole genome shotgun (WGS) entry which is preliminary data.</text>
</comment>
<feature type="signal peptide" evidence="1">
    <location>
        <begin position="1"/>
        <end position="19"/>
    </location>
</feature>
<reference evidence="2" key="2">
    <citation type="journal article" date="2023" name="Microbiol Resour">
        <title>Decontamination and Annotation of the Draft Genome Sequence of the Oomycete Lagenidium giganteum ARSEF 373.</title>
        <authorList>
            <person name="Morgan W.R."/>
            <person name="Tartar A."/>
        </authorList>
    </citation>
    <scope>NUCLEOTIDE SEQUENCE</scope>
    <source>
        <strain evidence="2">ARSEF 373</strain>
    </source>
</reference>
<organism evidence="2 3">
    <name type="scientific">Lagenidium giganteum</name>
    <dbReference type="NCBI Taxonomy" id="4803"/>
    <lineage>
        <taxon>Eukaryota</taxon>
        <taxon>Sar</taxon>
        <taxon>Stramenopiles</taxon>
        <taxon>Oomycota</taxon>
        <taxon>Peronosporomycetes</taxon>
        <taxon>Pythiales</taxon>
        <taxon>Pythiaceae</taxon>
    </lineage>
</organism>
<evidence type="ECO:0000313" key="3">
    <source>
        <dbReference type="Proteomes" id="UP001146120"/>
    </source>
</evidence>
<name>A0AAV2YTM9_9STRA</name>
<keyword evidence="1" id="KW-0732">Signal</keyword>
<dbReference type="EMBL" id="DAKRPA010000129">
    <property type="protein sequence ID" value="DAZ97636.1"/>
    <property type="molecule type" value="Genomic_DNA"/>
</dbReference>
<evidence type="ECO:0000313" key="2">
    <source>
        <dbReference type="EMBL" id="DAZ97636.1"/>
    </source>
</evidence>
<keyword evidence="3" id="KW-1185">Reference proteome</keyword>
<evidence type="ECO:0000256" key="1">
    <source>
        <dbReference type="SAM" id="SignalP"/>
    </source>
</evidence>
<gene>
    <name evidence="2" type="ORF">N0F65_003954</name>
</gene>
<accession>A0AAV2YTM9</accession>
<proteinExistence type="predicted"/>
<reference evidence="2" key="1">
    <citation type="submission" date="2022-11" db="EMBL/GenBank/DDBJ databases">
        <authorList>
            <person name="Morgan W.R."/>
            <person name="Tartar A."/>
        </authorList>
    </citation>
    <scope>NUCLEOTIDE SEQUENCE</scope>
    <source>
        <strain evidence="2">ARSEF 373</strain>
    </source>
</reference>